<comment type="caution">
    <text evidence="1">The sequence shown here is derived from an EMBL/GenBank/DDBJ whole genome shotgun (WGS) entry which is preliminary data.</text>
</comment>
<protein>
    <submittedName>
        <fullName evidence="1">Uncharacterized protein</fullName>
    </submittedName>
</protein>
<proteinExistence type="predicted"/>
<organism evidence="1">
    <name type="scientific">bioreactor metagenome</name>
    <dbReference type="NCBI Taxonomy" id="1076179"/>
    <lineage>
        <taxon>unclassified sequences</taxon>
        <taxon>metagenomes</taxon>
        <taxon>ecological metagenomes</taxon>
    </lineage>
</organism>
<dbReference type="EMBL" id="VSSQ01107257">
    <property type="protein sequence ID" value="MPN46522.1"/>
    <property type="molecule type" value="Genomic_DNA"/>
</dbReference>
<dbReference type="AlphaFoldDB" id="A0A645I6V3"/>
<sequence>MTRTRFVGELFTQLAKTHLDGVVSVGPDGLLLDYGAGTGFNDCHWDHGTVSTEHLRHTDLFAQNGFLHGYLRLLTV</sequence>
<name>A0A645I6V3_9ZZZZ</name>
<accession>A0A645I6V3</accession>
<gene>
    <name evidence="1" type="ORF">SDC9_194109</name>
</gene>
<reference evidence="1" key="1">
    <citation type="submission" date="2019-08" db="EMBL/GenBank/DDBJ databases">
        <authorList>
            <person name="Kucharzyk K."/>
            <person name="Murdoch R.W."/>
            <person name="Higgins S."/>
            <person name="Loffler F."/>
        </authorList>
    </citation>
    <scope>NUCLEOTIDE SEQUENCE</scope>
</reference>
<evidence type="ECO:0000313" key="1">
    <source>
        <dbReference type="EMBL" id="MPN46522.1"/>
    </source>
</evidence>